<name>A0A3L7DTR8_9GAMM</name>
<protein>
    <submittedName>
        <fullName evidence="1">HNH endonuclease</fullName>
    </submittedName>
</protein>
<proteinExistence type="predicted"/>
<organism evidence="1 2">
    <name type="scientific">Seongchinamella sediminis</name>
    <dbReference type="NCBI Taxonomy" id="2283635"/>
    <lineage>
        <taxon>Bacteria</taxon>
        <taxon>Pseudomonadati</taxon>
        <taxon>Pseudomonadota</taxon>
        <taxon>Gammaproteobacteria</taxon>
        <taxon>Cellvibrionales</taxon>
        <taxon>Halieaceae</taxon>
        <taxon>Seongchinamella</taxon>
    </lineage>
</organism>
<dbReference type="GO" id="GO:0004519">
    <property type="term" value="F:endonuclease activity"/>
    <property type="evidence" value="ECO:0007669"/>
    <property type="project" value="UniProtKB-KW"/>
</dbReference>
<dbReference type="Proteomes" id="UP000265509">
    <property type="component" value="Unassembled WGS sequence"/>
</dbReference>
<dbReference type="OrthoDB" id="9816185at2"/>
<sequence>MANSWNIPDWLEREVIERDQDCVYCHVDFSIEHTTRKTIPTWEHIVNDARIVTRENIARCCSSCNASKGARDLADWLESSYCERNGITRDSVADVVKRALANPPEVPRGAGSS</sequence>
<keyword evidence="1" id="KW-0540">Nuclease</keyword>
<dbReference type="Gene3D" id="1.10.30.50">
    <property type="match status" value="1"/>
</dbReference>
<evidence type="ECO:0000313" key="1">
    <source>
        <dbReference type="EMBL" id="RLQ20165.1"/>
    </source>
</evidence>
<keyword evidence="1" id="KW-0255">Endonuclease</keyword>
<accession>A0A3L7DTR8</accession>
<comment type="caution">
    <text evidence="1">The sequence shown here is derived from an EMBL/GenBank/DDBJ whole genome shotgun (WGS) entry which is preliminary data.</text>
</comment>
<evidence type="ECO:0000313" key="2">
    <source>
        <dbReference type="Proteomes" id="UP000265509"/>
    </source>
</evidence>
<gene>
    <name evidence="1" type="ORF">DWB85_19115</name>
</gene>
<keyword evidence="2" id="KW-1185">Reference proteome</keyword>
<keyword evidence="1" id="KW-0378">Hydrolase</keyword>
<reference evidence="1 2" key="1">
    <citation type="submission" date="2018-07" db="EMBL/GenBank/DDBJ databases">
        <title>Halioglobus sp. genome submission.</title>
        <authorList>
            <person name="Ye M.-Q."/>
            <person name="Du Z.-J."/>
        </authorList>
    </citation>
    <scope>NUCLEOTIDE SEQUENCE [LARGE SCALE GENOMIC DNA]</scope>
    <source>
        <strain evidence="1 2">U0301</strain>
    </source>
</reference>
<dbReference type="EMBL" id="QRAN01000045">
    <property type="protein sequence ID" value="RLQ20165.1"/>
    <property type="molecule type" value="Genomic_DNA"/>
</dbReference>
<dbReference type="AlphaFoldDB" id="A0A3L7DTR8"/>